<gene>
    <name evidence="7" type="ORF">DMH04_04315</name>
</gene>
<organism evidence="7 8">
    <name type="scientific">Kibdelosporangium aridum</name>
    <dbReference type="NCBI Taxonomy" id="2030"/>
    <lineage>
        <taxon>Bacteria</taxon>
        <taxon>Bacillati</taxon>
        <taxon>Actinomycetota</taxon>
        <taxon>Actinomycetes</taxon>
        <taxon>Pseudonocardiales</taxon>
        <taxon>Pseudonocardiaceae</taxon>
        <taxon>Kibdelosporangium</taxon>
    </lineage>
</organism>
<dbReference type="GO" id="GO:0016866">
    <property type="term" value="F:intramolecular transferase activity"/>
    <property type="evidence" value="ECO:0007669"/>
    <property type="project" value="InterPro"/>
</dbReference>
<dbReference type="InterPro" id="IPR018333">
    <property type="entry name" value="Squalene_cyclase"/>
</dbReference>
<comment type="caution">
    <text evidence="7">The sequence shown here is derived from an EMBL/GenBank/DDBJ whole genome shotgun (WGS) entry which is preliminary data.</text>
</comment>
<dbReference type="SUPFAM" id="SSF48239">
    <property type="entry name" value="Terpenoid cyclases/Protein prenyltransferases"/>
    <property type="match status" value="2"/>
</dbReference>
<comment type="pathway">
    <text evidence="1">Secondary metabolite biosynthesis; hopanoid biosynthesis.</text>
</comment>
<evidence type="ECO:0000256" key="1">
    <source>
        <dbReference type="ARBA" id="ARBA00004999"/>
    </source>
</evidence>
<evidence type="ECO:0000259" key="6">
    <source>
        <dbReference type="Pfam" id="PF13249"/>
    </source>
</evidence>
<dbReference type="PANTHER" id="PTHR11764:SF20">
    <property type="entry name" value="LANOSTEROL SYNTHASE"/>
    <property type="match status" value="1"/>
</dbReference>
<dbReference type="InterPro" id="IPR032697">
    <property type="entry name" value="SQ_cyclase_N"/>
</dbReference>
<dbReference type="InterPro" id="IPR008930">
    <property type="entry name" value="Terpenoid_cyclase/PrenylTrfase"/>
</dbReference>
<dbReference type="GO" id="GO:0016104">
    <property type="term" value="P:triterpenoid biosynthetic process"/>
    <property type="evidence" value="ECO:0007669"/>
    <property type="project" value="InterPro"/>
</dbReference>
<dbReference type="InterPro" id="IPR032696">
    <property type="entry name" value="SQ_cyclase_C"/>
</dbReference>
<dbReference type="GO" id="GO:0005811">
    <property type="term" value="C:lipid droplet"/>
    <property type="evidence" value="ECO:0007669"/>
    <property type="project" value="InterPro"/>
</dbReference>
<feature type="domain" description="Squalene cyclase N-terminal" evidence="6">
    <location>
        <begin position="92"/>
        <end position="247"/>
    </location>
</feature>
<feature type="domain" description="Squalene cyclase C-terminal" evidence="5">
    <location>
        <begin position="353"/>
        <end position="633"/>
    </location>
</feature>
<keyword evidence="3" id="KW-0677">Repeat</keyword>
<comment type="similarity">
    <text evidence="2">Belongs to the terpene cyclase/mutase family.</text>
</comment>
<evidence type="ECO:0000313" key="8">
    <source>
        <dbReference type="Proteomes" id="UP000287547"/>
    </source>
</evidence>
<dbReference type="OrthoDB" id="9758578at2"/>
<proteinExistence type="inferred from homology"/>
<evidence type="ECO:0000259" key="5">
    <source>
        <dbReference type="Pfam" id="PF13243"/>
    </source>
</evidence>
<dbReference type="EMBL" id="QHKI01000002">
    <property type="protein sequence ID" value="RSM90690.1"/>
    <property type="molecule type" value="Genomic_DNA"/>
</dbReference>
<dbReference type="Gene3D" id="1.50.10.20">
    <property type="match status" value="2"/>
</dbReference>
<dbReference type="CDD" id="cd00688">
    <property type="entry name" value="ISOPREN_C2_like"/>
    <property type="match status" value="1"/>
</dbReference>
<dbReference type="Pfam" id="PF13249">
    <property type="entry name" value="SQHop_cyclase_N"/>
    <property type="match status" value="1"/>
</dbReference>
<dbReference type="Pfam" id="PF13243">
    <property type="entry name" value="SQHop_cyclase_C"/>
    <property type="match status" value="1"/>
</dbReference>
<evidence type="ECO:0000313" key="7">
    <source>
        <dbReference type="EMBL" id="RSM90690.1"/>
    </source>
</evidence>
<evidence type="ECO:0000256" key="2">
    <source>
        <dbReference type="ARBA" id="ARBA00009755"/>
    </source>
</evidence>
<evidence type="ECO:0008006" key="9">
    <source>
        <dbReference type="Google" id="ProtNLM"/>
    </source>
</evidence>
<dbReference type="UniPathway" id="UPA00337"/>
<accession>A0A428ZRL1</accession>
<reference evidence="7 8" key="1">
    <citation type="submission" date="2018-05" db="EMBL/GenBank/DDBJ databases">
        <title>Evolution of GPA BGCs.</title>
        <authorList>
            <person name="Waglechner N."/>
            <person name="Wright G.D."/>
        </authorList>
    </citation>
    <scope>NUCLEOTIDE SEQUENCE [LARGE SCALE GENOMIC DNA]</scope>
    <source>
        <strain evidence="7 8">A82846</strain>
    </source>
</reference>
<name>A0A428ZRL1_KIBAR</name>
<sequence>MAVAQSFESEPARACGQKGHDAARGTVTRPGLGCGPASASGDRTRSRRQHLSDCRGGALRRRSPSQQELRDTEGSEALDVGQLQARVEKAAERAITHLWDRQREDGSWVDRLSSSTIATALGALSLNRADPHLYKDRIESAVQWLRENQREDGGWAMADAEWPSSPGMSAFGLAALHEIDPDRSHGAIERARVFIDENDGMNVIPGLTGEAPKTWPAALPTIWALTGLRDFEQQPDLPVETMLIPPRWRNKVSIALPAILGLGVMQARTMKRNPLRRILGRIAEPMALNWLREISGTNGGIEECPMIAGFIYLGLRQAGVGLDLQLASLRYLLETQRTDGSWAIDRDLEISVTAYSIMALSEFQDVANEPLLQGTREWLLRNQWNKPFSQFDIPAGGWGWANPSGWPETEDTAVVLGVLAELGVPRTHPAVQLGIHWLLKMQNKDGSWSEWVKDTHIMNDRPCPGVTAHVIMALQRFGVSDSPGTAIARGLAYLRKHQQDDGSISSVWFRDNTHGTSRLLEAFVDSRSGSAPTAEAARKWLLANQAADGGWPLKHELPPKGTTAEETGWAVFALLKGGERPDSPAVLRGVEWIVNNQDDLGTWRPSNVGLYFDDLCYTDDLIAHTFTLRALGRWLKTINRGGDSQ</sequence>
<dbReference type="Proteomes" id="UP000287547">
    <property type="component" value="Unassembled WGS sequence"/>
</dbReference>
<protein>
    <recommendedName>
        <fullName evidence="9">Squalene--hopene cyclase</fullName>
    </recommendedName>
</protein>
<dbReference type="AlphaFoldDB" id="A0A428ZRL1"/>
<feature type="region of interest" description="Disordered" evidence="4">
    <location>
        <begin position="1"/>
        <end position="76"/>
    </location>
</feature>
<evidence type="ECO:0000256" key="4">
    <source>
        <dbReference type="SAM" id="MobiDB-lite"/>
    </source>
</evidence>
<evidence type="ECO:0000256" key="3">
    <source>
        <dbReference type="ARBA" id="ARBA00022737"/>
    </source>
</evidence>
<dbReference type="PANTHER" id="PTHR11764">
    <property type="entry name" value="TERPENE CYCLASE/MUTASE FAMILY MEMBER"/>
    <property type="match status" value="1"/>
</dbReference>